<sequence>METPVETRDRGDILALLRETASRYRAGDGEGFAGGLREAEEAIETRTTREGAAATRSLRGELLLVTALGHLRDPERLSALYAQAEPLMDGRSQVLGPHDPFHQGASGVLGLVHRTPGTARRAADHLKRAVEIHHRLTGGGAGVDLLCEADLAYYSGDLQTGEVLAYRAIYAAHHEGQDVLLLDAAKLLAHLVKHRGDFRGWQVAVDLLNHEEGTKRPNEALCQEKRAGLLDELLLSLGDLSPGERTRTIPPLSLHPFHRFTTFWNHLLYLFYSSRHEQFLGASEAFLDLCGKEQIPLSEAYTLFFQGASLLALGRRDEARERVDRGCRTVVPDGLYLVAAETSPLLGDLVEEWLRRHDPSALKTVRRIREGLASHLGDLREAIRRGNIAEALSDRELAVARLAAEGLRNADIACRLSITEHTVKSHLKAVFSKLEVARRYELRERLTR</sequence>
<dbReference type="InterPro" id="IPR016032">
    <property type="entry name" value="Sig_transdc_resp-reg_C-effctor"/>
</dbReference>
<dbReference type="HOGENOM" id="CLU_610649_0_0_0"/>
<evidence type="ECO:0000313" key="6">
    <source>
        <dbReference type="Proteomes" id="UP000005096"/>
    </source>
</evidence>
<dbReference type="InterPro" id="IPR000792">
    <property type="entry name" value="Tscrpt_reg_LuxR_C"/>
</dbReference>
<keyword evidence="1" id="KW-0805">Transcription regulation</keyword>
<name>E3CWS5_9BACT</name>
<proteinExistence type="predicted"/>
<feature type="domain" description="HTH luxR-type" evidence="4">
    <location>
        <begin position="385"/>
        <end position="448"/>
    </location>
</feature>
<dbReference type="SUPFAM" id="SSF46894">
    <property type="entry name" value="C-terminal effector domain of the bipartite response regulators"/>
    <property type="match status" value="1"/>
</dbReference>
<dbReference type="EMBL" id="CM001022">
    <property type="protein sequence ID" value="EFQ22580.1"/>
    <property type="molecule type" value="Genomic_DNA"/>
</dbReference>
<dbReference type="Proteomes" id="UP000005096">
    <property type="component" value="Chromosome"/>
</dbReference>
<dbReference type="eggNOG" id="COG2909">
    <property type="taxonomic scope" value="Bacteria"/>
</dbReference>
<dbReference type="PaxDb" id="584708-Apau_0143"/>
<keyword evidence="3" id="KW-0804">Transcription</keyword>
<dbReference type="PROSITE" id="PS00622">
    <property type="entry name" value="HTH_LUXR_1"/>
    <property type="match status" value="1"/>
</dbReference>
<organism evidence="5 6">
    <name type="scientific">Aminomonas paucivorans DSM 12260</name>
    <dbReference type="NCBI Taxonomy" id="584708"/>
    <lineage>
        <taxon>Bacteria</taxon>
        <taxon>Thermotogati</taxon>
        <taxon>Synergistota</taxon>
        <taxon>Synergistia</taxon>
        <taxon>Synergistales</taxon>
        <taxon>Synergistaceae</taxon>
        <taxon>Aminomonas</taxon>
    </lineage>
</organism>
<dbReference type="PANTHER" id="PTHR44688">
    <property type="entry name" value="DNA-BINDING TRANSCRIPTIONAL ACTIVATOR DEVR_DOSR"/>
    <property type="match status" value="1"/>
</dbReference>
<dbReference type="CDD" id="cd06170">
    <property type="entry name" value="LuxR_C_like"/>
    <property type="match status" value="1"/>
</dbReference>
<dbReference type="GO" id="GO:0006355">
    <property type="term" value="P:regulation of DNA-templated transcription"/>
    <property type="evidence" value="ECO:0007669"/>
    <property type="project" value="InterPro"/>
</dbReference>
<dbReference type="OrthoDB" id="1137593at2"/>
<dbReference type="SMART" id="SM00421">
    <property type="entry name" value="HTH_LUXR"/>
    <property type="match status" value="1"/>
</dbReference>
<keyword evidence="6" id="KW-1185">Reference proteome</keyword>
<accession>E3CWS5</accession>
<keyword evidence="2" id="KW-0238">DNA-binding</keyword>
<dbReference type="RefSeq" id="WP_006299723.1">
    <property type="nucleotide sequence ID" value="NZ_CM001022.1"/>
</dbReference>
<dbReference type="STRING" id="584708.Apau_0143"/>
<dbReference type="PROSITE" id="PS50043">
    <property type="entry name" value="HTH_LUXR_2"/>
    <property type="match status" value="1"/>
</dbReference>
<reference evidence="5 6" key="1">
    <citation type="journal article" date="2010" name="Stand. Genomic Sci.">
        <title>Non-contiguous finished genome sequence of Aminomonas paucivorans type strain (GLU-3).</title>
        <authorList>
            <person name="Pitluck S."/>
            <person name="Yasawong M."/>
            <person name="Held B."/>
            <person name="Lapidus A."/>
            <person name="Nolan M."/>
            <person name="Copeland A."/>
            <person name="Lucas S."/>
            <person name="Del Rio T.G."/>
            <person name="Tice H."/>
            <person name="Cheng J.F."/>
            <person name="Chertkov O."/>
            <person name="Goodwin L."/>
            <person name="Tapia R."/>
            <person name="Han C."/>
            <person name="Liolios K."/>
            <person name="Ivanova N."/>
            <person name="Mavromatis K."/>
            <person name="Ovchinnikova G."/>
            <person name="Pati A."/>
            <person name="Chen A."/>
            <person name="Palaniappan K."/>
            <person name="Land M."/>
            <person name="Hauser L."/>
            <person name="Chang Y.J."/>
            <person name="Jeffries C.D."/>
            <person name="Pukall R."/>
            <person name="Spring S."/>
            <person name="Rohde M."/>
            <person name="Sikorski J."/>
            <person name="Goker M."/>
            <person name="Woyke T."/>
            <person name="Bristow J."/>
            <person name="Eisen J.A."/>
            <person name="Markowitz V."/>
            <person name="Hugenholtz P."/>
            <person name="Kyrpides N.C."/>
            <person name="Klenk H.P."/>
        </authorList>
    </citation>
    <scope>NUCLEOTIDE SEQUENCE [LARGE SCALE GENOMIC DNA]</scope>
    <source>
        <strain evidence="5 6">DSM 12260</strain>
    </source>
</reference>
<dbReference type="PANTHER" id="PTHR44688:SF16">
    <property type="entry name" value="DNA-BINDING TRANSCRIPTIONAL ACTIVATOR DEVR_DOSR"/>
    <property type="match status" value="1"/>
</dbReference>
<evidence type="ECO:0000256" key="2">
    <source>
        <dbReference type="ARBA" id="ARBA00023125"/>
    </source>
</evidence>
<dbReference type="AlphaFoldDB" id="E3CWS5"/>
<evidence type="ECO:0000256" key="3">
    <source>
        <dbReference type="ARBA" id="ARBA00023163"/>
    </source>
</evidence>
<evidence type="ECO:0000256" key="1">
    <source>
        <dbReference type="ARBA" id="ARBA00023015"/>
    </source>
</evidence>
<gene>
    <name evidence="5" type="ORF">Apau_0143</name>
</gene>
<evidence type="ECO:0000313" key="5">
    <source>
        <dbReference type="EMBL" id="EFQ22580.1"/>
    </source>
</evidence>
<dbReference type="Pfam" id="PF00196">
    <property type="entry name" value="GerE"/>
    <property type="match status" value="1"/>
</dbReference>
<dbReference type="PRINTS" id="PR00038">
    <property type="entry name" value="HTHLUXR"/>
</dbReference>
<protein>
    <submittedName>
        <fullName evidence="5">Transcriptional regulator, LuxR family</fullName>
    </submittedName>
</protein>
<dbReference type="Gene3D" id="1.10.10.10">
    <property type="entry name" value="Winged helix-like DNA-binding domain superfamily/Winged helix DNA-binding domain"/>
    <property type="match status" value="1"/>
</dbReference>
<dbReference type="GO" id="GO:0003677">
    <property type="term" value="F:DNA binding"/>
    <property type="evidence" value="ECO:0007669"/>
    <property type="project" value="UniProtKB-KW"/>
</dbReference>
<evidence type="ECO:0000259" key="4">
    <source>
        <dbReference type="PROSITE" id="PS50043"/>
    </source>
</evidence>
<dbReference type="InterPro" id="IPR036388">
    <property type="entry name" value="WH-like_DNA-bd_sf"/>
</dbReference>